<dbReference type="AlphaFoldDB" id="A3SII9"/>
<evidence type="ECO:0000313" key="6">
    <source>
        <dbReference type="EMBL" id="EAP77170.1"/>
    </source>
</evidence>
<dbReference type="HOGENOM" id="CLU_039613_37_0_5"/>
<dbReference type="SUPFAM" id="SSF53850">
    <property type="entry name" value="Periplasmic binding protein-like II"/>
    <property type="match status" value="1"/>
</dbReference>
<evidence type="ECO:0000256" key="1">
    <source>
        <dbReference type="ARBA" id="ARBA00009437"/>
    </source>
</evidence>
<dbReference type="InterPro" id="IPR036390">
    <property type="entry name" value="WH_DNA-bd_sf"/>
</dbReference>
<proteinExistence type="inferred from homology"/>
<keyword evidence="7" id="KW-1185">Reference proteome</keyword>
<name>A3SII9_ROSNI</name>
<dbReference type="GO" id="GO:0043565">
    <property type="term" value="F:sequence-specific DNA binding"/>
    <property type="evidence" value="ECO:0007669"/>
    <property type="project" value="TreeGrafter"/>
</dbReference>
<dbReference type="OrthoDB" id="9804958at2"/>
<dbReference type="PANTHER" id="PTHR30537:SF74">
    <property type="entry name" value="HTH-TYPE TRANSCRIPTIONAL REGULATOR TRPI"/>
    <property type="match status" value="1"/>
</dbReference>
<dbReference type="FunFam" id="1.10.10.10:FF:000001">
    <property type="entry name" value="LysR family transcriptional regulator"/>
    <property type="match status" value="1"/>
</dbReference>
<sequence length="317" mass="35511">MARLSHLLQSPRALIIFEAAARLRSFTRAGEELHMQQPSVSAAIKGLEAGLGVQLFLRGHRQVDLTAAGARLYSDVTKALHDMENSISAVRQMGQQSHVTISTSSAFSYYWMMPRLHLLRARHPEIDLRMQNSDREPELASENLSLGIRLGDGNYPGYETAKIADEIIYPVASPRVMAAAKNLRSIPTLMSERLIHLEEPIRQRPNWSDWFAHHGIRDRDVSAGLRLNDYALVLQAAVSGEGFAFGWEHIVRNLLDRGMLAARREWSWRTGQGIYLLWSSHAPLSDHAIAVRDWIIDVAREGPEAEAAQASAPDLTR</sequence>
<dbReference type="PROSITE" id="PS50931">
    <property type="entry name" value="HTH_LYSR"/>
    <property type="match status" value="1"/>
</dbReference>
<dbReference type="Gene3D" id="1.10.10.10">
    <property type="entry name" value="Winged helix-like DNA-binding domain superfamily/Winged helix DNA-binding domain"/>
    <property type="match status" value="1"/>
</dbReference>
<dbReference type="InterPro" id="IPR000847">
    <property type="entry name" value="LysR_HTH_N"/>
</dbReference>
<reference evidence="6 7" key="1">
    <citation type="submission" date="2005-12" db="EMBL/GenBank/DDBJ databases">
        <authorList>
            <person name="Moran M.A."/>
            <person name="Ferriera S."/>
            <person name="Johnson J."/>
            <person name="Kravitz S."/>
            <person name="Halpern A."/>
            <person name="Remington K."/>
            <person name="Beeson K."/>
            <person name="Tran B."/>
            <person name="Rogers Y.-H."/>
            <person name="Friedman R."/>
            <person name="Venter J.C."/>
        </authorList>
    </citation>
    <scope>NUCLEOTIDE SEQUENCE [LARGE SCALE GENOMIC DNA]</scope>
    <source>
        <strain evidence="7">ATCC BAA-591 / DSM 15170 / ISM</strain>
    </source>
</reference>
<keyword evidence="4" id="KW-0804">Transcription</keyword>
<evidence type="ECO:0000313" key="7">
    <source>
        <dbReference type="Proteomes" id="UP000005954"/>
    </source>
</evidence>
<accession>A3SII9</accession>
<keyword evidence="3" id="KW-0238">DNA-binding</keyword>
<dbReference type="STRING" id="89187.ISM_02735"/>
<feature type="domain" description="HTH lysR-type" evidence="5">
    <location>
        <begin position="9"/>
        <end position="66"/>
    </location>
</feature>
<evidence type="ECO:0000256" key="3">
    <source>
        <dbReference type="ARBA" id="ARBA00023125"/>
    </source>
</evidence>
<gene>
    <name evidence="6" type="ORF">ISM_02735</name>
</gene>
<dbReference type="SUPFAM" id="SSF46785">
    <property type="entry name" value="Winged helix' DNA-binding domain"/>
    <property type="match status" value="1"/>
</dbReference>
<dbReference type="InterPro" id="IPR036388">
    <property type="entry name" value="WH-like_DNA-bd_sf"/>
</dbReference>
<dbReference type="Proteomes" id="UP000005954">
    <property type="component" value="Unassembled WGS sequence"/>
</dbReference>
<dbReference type="GO" id="GO:0003700">
    <property type="term" value="F:DNA-binding transcription factor activity"/>
    <property type="evidence" value="ECO:0007669"/>
    <property type="project" value="InterPro"/>
</dbReference>
<dbReference type="RefSeq" id="WP_009812572.1">
    <property type="nucleotide sequence ID" value="NZ_CH724156.1"/>
</dbReference>
<evidence type="ECO:0000256" key="2">
    <source>
        <dbReference type="ARBA" id="ARBA00023015"/>
    </source>
</evidence>
<dbReference type="GO" id="GO:0006351">
    <property type="term" value="P:DNA-templated transcription"/>
    <property type="evidence" value="ECO:0007669"/>
    <property type="project" value="TreeGrafter"/>
</dbReference>
<dbReference type="PRINTS" id="PR00039">
    <property type="entry name" value="HTHLYSR"/>
</dbReference>
<keyword evidence="2" id="KW-0805">Transcription regulation</keyword>
<evidence type="ECO:0000259" key="5">
    <source>
        <dbReference type="PROSITE" id="PS50931"/>
    </source>
</evidence>
<dbReference type="Pfam" id="PF00126">
    <property type="entry name" value="HTH_1"/>
    <property type="match status" value="1"/>
</dbReference>
<dbReference type="PANTHER" id="PTHR30537">
    <property type="entry name" value="HTH-TYPE TRANSCRIPTIONAL REGULATOR"/>
    <property type="match status" value="1"/>
</dbReference>
<organism evidence="6 7">
    <name type="scientific">Roseovarius nubinhibens (strain ATCC BAA-591 / DSM 15170 / ISM)</name>
    <dbReference type="NCBI Taxonomy" id="89187"/>
    <lineage>
        <taxon>Bacteria</taxon>
        <taxon>Pseudomonadati</taxon>
        <taxon>Pseudomonadota</taxon>
        <taxon>Alphaproteobacteria</taxon>
        <taxon>Rhodobacterales</taxon>
        <taxon>Roseobacteraceae</taxon>
        <taxon>Roseovarius</taxon>
    </lineage>
</organism>
<dbReference type="Pfam" id="PF03466">
    <property type="entry name" value="LysR_substrate"/>
    <property type="match status" value="1"/>
</dbReference>
<dbReference type="InterPro" id="IPR058163">
    <property type="entry name" value="LysR-type_TF_proteobact-type"/>
</dbReference>
<protein>
    <submittedName>
        <fullName evidence="6">Transcriptional regulator</fullName>
    </submittedName>
</protein>
<comment type="similarity">
    <text evidence="1">Belongs to the LysR transcriptional regulatory family.</text>
</comment>
<comment type="caution">
    <text evidence="6">The sequence shown here is derived from an EMBL/GenBank/DDBJ whole genome shotgun (WGS) entry which is preliminary data.</text>
</comment>
<dbReference type="InterPro" id="IPR005119">
    <property type="entry name" value="LysR_subst-bd"/>
</dbReference>
<dbReference type="eggNOG" id="COG0583">
    <property type="taxonomic scope" value="Bacteria"/>
</dbReference>
<dbReference type="EMBL" id="AALY01000001">
    <property type="protein sequence ID" value="EAP77170.1"/>
    <property type="molecule type" value="Genomic_DNA"/>
</dbReference>
<dbReference type="Gene3D" id="3.40.190.10">
    <property type="entry name" value="Periplasmic binding protein-like II"/>
    <property type="match status" value="2"/>
</dbReference>
<evidence type="ECO:0000256" key="4">
    <source>
        <dbReference type="ARBA" id="ARBA00023163"/>
    </source>
</evidence>